<dbReference type="EMBL" id="JBFOLK010000001">
    <property type="protein sequence ID" value="KAL2541926.1"/>
    <property type="molecule type" value="Genomic_DNA"/>
</dbReference>
<evidence type="ECO:0000256" key="1">
    <source>
        <dbReference type="SAM" id="MobiDB-lite"/>
    </source>
</evidence>
<evidence type="ECO:0000313" key="2">
    <source>
        <dbReference type="EMBL" id="KAL2541926.1"/>
    </source>
</evidence>
<comment type="caution">
    <text evidence="2">The sequence shown here is derived from an EMBL/GenBank/DDBJ whole genome shotgun (WGS) entry which is preliminary data.</text>
</comment>
<protein>
    <recommendedName>
        <fullName evidence="4">Polyprotein</fullName>
    </recommendedName>
</protein>
<proteinExistence type="predicted"/>
<feature type="region of interest" description="Disordered" evidence="1">
    <location>
        <begin position="88"/>
        <end position="131"/>
    </location>
</feature>
<sequence length="146" mass="16754">MAPQAPQVSQAHQAPLAHHAVPIVPVIEQFHRYQLPTFDSGNDPLAAEEWLQTIEKFFSTSLVPKIRKTVVKMAQTVTFLDINVKVQEQQNDSRKKNWQDHNRNQNFGQFKRKNQGPIRSKSSNSIPQCPKCKKNHSGDYYFGKNV</sequence>
<evidence type="ECO:0008006" key="4">
    <source>
        <dbReference type="Google" id="ProtNLM"/>
    </source>
</evidence>
<dbReference type="AlphaFoldDB" id="A0ABD1VXF0"/>
<keyword evidence="3" id="KW-1185">Reference proteome</keyword>
<feature type="compositionally biased region" description="Basic and acidic residues" evidence="1">
    <location>
        <begin position="91"/>
        <end position="103"/>
    </location>
</feature>
<accession>A0ABD1VXF0</accession>
<reference evidence="3" key="1">
    <citation type="submission" date="2024-07" db="EMBL/GenBank/DDBJ databases">
        <title>Two chromosome-level genome assemblies of Korean endemic species Abeliophyllum distichum and Forsythia ovata (Oleaceae).</title>
        <authorList>
            <person name="Jang H."/>
        </authorList>
    </citation>
    <scope>NUCLEOTIDE SEQUENCE [LARGE SCALE GENOMIC DNA]</scope>
</reference>
<name>A0ABD1VXF0_9LAMI</name>
<gene>
    <name evidence="2" type="ORF">Adt_02904</name>
</gene>
<organism evidence="2 3">
    <name type="scientific">Abeliophyllum distichum</name>
    <dbReference type="NCBI Taxonomy" id="126358"/>
    <lineage>
        <taxon>Eukaryota</taxon>
        <taxon>Viridiplantae</taxon>
        <taxon>Streptophyta</taxon>
        <taxon>Embryophyta</taxon>
        <taxon>Tracheophyta</taxon>
        <taxon>Spermatophyta</taxon>
        <taxon>Magnoliopsida</taxon>
        <taxon>eudicotyledons</taxon>
        <taxon>Gunneridae</taxon>
        <taxon>Pentapetalae</taxon>
        <taxon>asterids</taxon>
        <taxon>lamiids</taxon>
        <taxon>Lamiales</taxon>
        <taxon>Oleaceae</taxon>
        <taxon>Forsythieae</taxon>
        <taxon>Abeliophyllum</taxon>
    </lineage>
</organism>
<evidence type="ECO:0000313" key="3">
    <source>
        <dbReference type="Proteomes" id="UP001604336"/>
    </source>
</evidence>
<dbReference type="Proteomes" id="UP001604336">
    <property type="component" value="Unassembled WGS sequence"/>
</dbReference>